<feature type="repeat" description="WD" evidence="1">
    <location>
        <begin position="411"/>
        <end position="452"/>
    </location>
</feature>
<evidence type="ECO:0000256" key="1">
    <source>
        <dbReference type="PROSITE-ProRule" id="PRU00221"/>
    </source>
</evidence>
<dbReference type="InterPro" id="IPR001680">
    <property type="entry name" value="WD40_rpt"/>
</dbReference>
<proteinExistence type="predicted"/>
<dbReference type="EMBL" id="QLMJ01000001">
    <property type="protein sequence ID" value="RAK43128.1"/>
    <property type="molecule type" value="Genomic_DNA"/>
</dbReference>
<keyword evidence="1" id="KW-0853">WD repeat</keyword>
<evidence type="ECO:0000313" key="3">
    <source>
        <dbReference type="Proteomes" id="UP000249341"/>
    </source>
</evidence>
<accession>A0A327ZQF6</accession>
<reference evidence="2 3" key="1">
    <citation type="submission" date="2018-06" db="EMBL/GenBank/DDBJ databases">
        <title>Genomic Encyclopedia of Type Strains, Phase III (KMG-III): the genomes of soil and plant-associated and newly described type strains.</title>
        <authorList>
            <person name="Whitman W."/>
        </authorList>
    </citation>
    <scope>NUCLEOTIDE SEQUENCE [LARGE SCALE GENOMIC DNA]</scope>
    <source>
        <strain evidence="2 3">CGMCC 4.7090</strain>
    </source>
</reference>
<organism evidence="2 3">
    <name type="scientific">Actinoplanes lutulentus</name>
    <dbReference type="NCBI Taxonomy" id="1287878"/>
    <lineage>
        <taxon>Bacteria</taxon>
        <taxon>Bacillati</taxon>
        <taxon>Actinomycetota</taxon>
        <taxon>Actinomycetes</taxon>
        <taxon>Micromonosporales</taxon>
        <taxon>Micromonosporaceae</taxon>
        <taxon>Actinoplanes</taxon>
    </lineage>
</organism>
<dbReference type="PANTHER" id="PTHR19879">
    <property type="entry name" value="TRANSCRIPTION INITIATION FACTOR TFIID"/>
    <property type="match status" value="1"/>
</dbReference>
<protein>
    <submittedName>
        <fullName evidence="2">WD40 repeat protein</fullName>
    </submittedName>
</protein>
<dbReference type="InterPro" id="IPR011047">
    <property type="entry name" value="Quinoprotein_ADH-like_sf"/>
</dbReference>
<dbReference type="SUPFAM" id="SSF50998">
    <property type="entry name" value="Quinoprotein alcohol dehydrogenase-like"/>
    <property type="match status" value="1"/>
</dbReference>
<dbReference type="InterPro" id="IPR015943">
    <property type="entry name" value="WD40/YVTN_repeat-like_dom_sf"/>
</dbReference>
<dbReference type="Pfam" id="PF00400">
    <property type="entry name" value="WD40"/>
    <property type="match status" value="1"/>
</dbReference>
<dbReference type="SUPFAM" id="SSF51004">
    <property type="entry name" value="C-terminal (heme d1) domain of cytochrome cd1-nitrite reductase"/>
    <property type="match status" value="1"/>
</dbReference>
<evidence type="ECO:0000313" key="2">
    <source>
        <dbReference type="EMBL" id="RAK43128.1"/>
    </source>
</evidence>
<dbReference type="Gene3D" id="2.130.10.10">
    <property type="entry name" value="YVTN repeat-like/Quinoprotein amine dehydrogenase"/>
    <property type="match status" value="3"/>
</dbReference>
<dbReference type="PROSITE" id="PS50082">
    <property type="entry name" value="WD_REPEATS_2"/>
    <property type="match status" value="1"/>
</dbReference>
<dbReference type="SMART" id="SM00320">
    <property type="entry name" value="WD40"/>
    <property type="match status" value="5"/>
</dbReference>
<dbReference type="InterPro" id="IPR011048">
    <property type="entry name" value="Haem_d1_sf"/>
</dbReference>
<dbReference type="InterPro" id="IPR027417">
    <property type="entry name" value="P-loop_NTPase"/>
</dbReference>
<gene>
    <name evidence="2" type="ORF">B0I29_101258</name>
</gene>
<sequence>MTTTTATRLAEALAGRTPTVGLVGPPGPERTALIRQIYERPQPRRFRDVAWITTGPALDTDLPWQDTPDAAGMVLQIVRTLRHWEWQPTTHEPVAPYEAAAELITYAADRLLIIDEVRVREHWAVFTRFDKQGVHLLLVTADASLLPRHAVMVEMTPSPPAAIVPGRQQPATDTPSHPITDPAWMIRRMSEDGAPGLAADLAAARAAGGDNPAVVALTRTLRAEHVHFESVRDPAALSALLASRLDGIPALRSLVAALEPAAPYLANRWPPPGRLGATLIRRIRLLYVEHHFQEVIVTAGGMWVASADHRGGARISFWDSKAGRIRRSRTMDHVQSVGLTVAPDDSWLAVTVRDGNRPEAAVYDAATGKPRGELFHGLTAAASDGSWVAVGDERGEVSVHDTATMARRQCAAAHLARVTVLLAAPDGSWLASASEDGTVRITGVHTGRRRHVFAISQVTAMVAAPDGTWLAASTRTGLHLIDPVRGRHRQIHTADGFWGHLTASGDNSWLAVTWAPAEPWSMRAPDTQWRALVFDTADGSLRHTFAMTGRSGRLASAPDGSWLAAGNPMRIWDPRTGERLGGFPAGVWSSQAVAPDGSWLAAVVDEDVVILDLTGLTGEPALADPVQDLAIGPDGSWLATRTGGKVHFWDAADGRALPAQATAPDFGPVPAAGLDDPIRRDHGDRAITGAAVSPDEKWLAVVSKNVVAYPARGTEPQLRIYHRETATRAATMPAISGPRGCRWSPDGTGLFLWGEGGLHGFTWVTP</sequence>
<dbReference type="AlphaFoldDB" id="A0A327ZQF6"/>
<dbReference type="RefSeq" id="WP_181557641.1">
    <property type="nucleotide sequence ID" value="NZ_JACHWI010000001.1"/>
</dbReference>
<dbReference type="Gene3D" id="3.40.50.300">
    <property type="entry name" value="P-loop containing nucleotide triphosphate hydrolases"/>
    <property type="match status" value="1"/>
</dbReference>
<name>A0A327ZQF6_9ACTN</name>
<dbReference type="PANTHER" id="PTHR19879:SF9">
    <property type="entry name" value="TRANSCRIPTION INITIATION FACTOR TFIID SUBUNIT 5"/>
    <property type="match status" value="1"/>
</dbReference>
<dbReference type="Proteomes" id="UP000249341">
    <property type="component" value="Unassembled WGS sequence"/>
</dbReference>
<keyword evidence="3" id="KW-1185">Reference proteome</keyword>
<comment type="caution">
    <text evidence="2">The sequence shown here is derived from an EMBL/GenBank/DDBJ whole genome shotgun (WGS) entry which is preliminary data.</text>
</comment>